<dbReference type="InterPro" id="IPR050625">
    <property type="entry name" value="ParA/MinD_ATPase"/>
</dbReference>
<keyword evidence="4" id="KW-0547">Nucleotide-binding</keyword>
<reference evidence="4 5" key="1">
    <citation type="submission" date="2016-10" db="EMBL/GenBank/DDBJ databases">
        <authorList>
            <person name="de Groot N.N."/>
        </authorList>
    </citation>
    <scope>NUCLEOTIDE SEQUENCE [LARGE SCALE GENOMIC DNA]</scope>
    <source>
        <strain evidence="4 5">DSM 16859</strain>
    </source>
</reference>
<dbReference type="GO" id="GO:0016887">
    <property type="term" value="F:ATP hydrolysis activity"/>
    <property type="evidence" value="ECO:0007669"/>
    <property type="project" value="TreeGrafter"/>
</dbReference>
<keyword evidence="5" id="KW-1185">Reference proteome</keyword>
<dbReference type="GO" id="GO:0005524">
    <property type="term" value="F:ATP binding"/>
    <property type="evidence" value="ECO:0007669"/>
    <property type="project" value="TreeGrafter"/>
</dbReference>
<feature type="domain" description="CobQ/CobB/MinD/ParA nucleotide binding" evidence="2">
    <location>
        <begin position="206"/>
        <end position="283"/>
    </location>
</feature>
<name>A0A1H9TC01_9ACTN</name>
<organism evidence="4 5">
    <name type="scientific">Propionibacterium cyclohexanicum</name>
    <dbReference type="NCBI Taxonomy" id="64702"/>
    <lineage>
        <taxon>Bacteria</taxon>
        <taxon>Bacillati</taxon>
        <taxon>Actinomycetota</taxon>
        <taxon>Actinomycetes</taxon>
        <taxon>Propionibacteriales</taxon>
        <taxon>Propionibacteriaceae</taxon>
        <taxon>Propionibacterium</taxon>
    </lineage>
</organism>
<feature type="domain" description="Rv3660c-like CheY-like N-terminal" evidence="3">
    <location>
        <begin position="94"/>
        <end position="195"/>
    </location>
</feature>
<dbReference type="Pfam" id="PF26563">
    <property type="entry name" value="Rv3660c_N"/>
    <property type="match status" value="1"/>
</dbReference>
<dbReference type="GO" id="GO:0051782">
    <property type="term" value="P:negative regulation of cell division"/>
    <property type="evidence" value="ECO:0007669"/>
    <property type="project" value="TreeGrafter"/>
</dbReference>
<feature type="region of interest" description="Disordered" evidence="1">
    <location>
        <begin position="1"/>
        <end position="43"/>
    </location>
</feature>
<dbReference type="STRING" id="64702.SAMN05443377_1218"/>
<dbReference type="PANTHER" id="PTHR43384:SF11">
    <property type="entry name" value="SEPTUM SITE DETERMINING PROTEIN"/>
    <property type="match status" value="1"/>
</dbReference>
<dbReference type="SUPFAM" id="SSF52540">
    <property type="entry name" value="P-loop containing nucleoside triphosphate hydrolases"/>
    <property type="match status" value="1"/>
</dbReference>
<dbReference type="GO" id="GO:0009898">
    <property type="term" value="C:cytoplasmic side of plasma membrane"/>
    <property type="evidence" value="ECO:0007669"/>
    <property type="project" value="TreeGrafter"/>
</dbReference>
<gene>
    <name evidence="4" type="ORF">SAMN05443377_1218</name>
</gene>
<dbReference type="NCBIfam" id="TIGR03815">
    <property type="entry name" value="CpaE_hom_Actino"/>
    <property type="match status" value="1"/>
</dbReference>
<sequence length="434" mass="44018">MGNPVGKHHSVVMPDQPSPAPPSRRAVPENLSSHATSHAREHRRSGLLGLGVPGPDILAAASHDIVGEAAKGSTWQAAGGTGRQAAGCTGPMVVCHEPRLLDLIAAAAASAGAEPMVVGQPRDIRQHWAQASAVLVGEESAALVAGLALPERAGVYVLGADAASAAAWSVPLSASVIELPEHAGFLPAVLSQSRADGASGTVVLDIAGGSGGVGASTLAAALAQRCAASSRTVALVDCDPVGGGLDLLLGAEHEPGWRWPDLSSATGTVGDLSGRLPRVAGVDLLSVGRGAVGTQAGAAKPPVAQPAFRAVLDAVARSHDVVVMDNPGACQWRAPGRVQRVVVVAAEVRAIMAARAHVEGFGWQDACVVVRRGPGCRIAPATVAESLGLRLAGSIPTDLRFPEAVATGVPLRRGRPGRRFRFLDTLLEQVCGDA</sequence>
<keyword evidence="4" id="KW-0378">Hydrolase</keyword>
<feature type="compositionally biased region" description="Basic residues" evidence="1">
    <location>
        <begin position="1"/>
        <end position="10"/>
    </location>
</feature>
<dbReference type="EMBL" id="FOGZ01000021">
    <property type="protein sequence ID" value="SER94765.1"/>
    <property type="molecule type" value="Genomic_DNA"/>
</dbReference>
<dbReference type="GO" id="GO:0004386">
    <property type="term" value="F:helicase activity"/>
    <property type="evidence" value="ECO:0007669"/>
    <property type="project" value="UniProtKB-KW"/>
</dbReference>
<evidence type="ECO:0000313" key="4">
    <source>
        <dbReference type="EMBL" id="SER94765.1"/>
    </source>
</evidence>
<protein>
    <submittedName>
        <fullName evidence="4">Helicase/secretion neighborhood CpaE-like protein</fullName>
    </submittedName>
</protein>
<dbReference type="InterPro" id="IPR022521">
    <property type="entry name" value="Rv3660c"/>
</dbReference>
<dbReference type="InterPro" id="IPR027417">
    <property type="entry name" value="P-loop_NTPase"/>
</dbReference>
<dbReference type="AlphaFoldDB" id="A0A1H9TC01"/>
<keyword evidence="4" id="KW-0347">Helicase</keyword>
<evidence type="ECO:0000313" key="5">
    <source>
        <dbReference type="Proteomes" id="UP000198815"/>
    </source>
</evidence>
<accession>A0A1H9TC01</accession>
<dbReference type="Proteomes" id="UP000198815">
    <property type="component" value="Unassembled WGS sequence"/>
</dbReference>
<dbReference type="Gene3D" id="3.40.50.300">
    <property type="entry name" value="P-loop containing nucleotide triphosphate hydrolases"/>
    <property type="match status" value="1"/>
</dbReference>
<proteinExistence type="predicted"/>
<dbReference type="InterPro" id="IPR059050">
    <property type="entry name" value="Rv3660c_N"/>
</dbReference>
<keyword evidence="4" id="KW-0067">ATP-binding</keyword>
<evidence type="ECO:0000259" key="3">
    <source>
        <dbReference type="Pfam" id="PF26563"/>
    </source>
</evidence>
<dbReference type="PANTHER" id="PTHR43384">
    <property type="entry name" value="SEPTUM SITE-DETERMINING PROTEIN MIND HOMOLOG, CHLOROPLASTIC-RELATED"/>
    <property type="match status" value="1"/>
</dbReference>
<evidence type="ECO:0000256" key="1">
    <source>
        <dbReference type="SAM" id="MobiDB-lite"/>
    </source>
</evidence>
<dbReference type="GO" id="GO:0005829">
    <property type="term" value="C:cytosol"/>
    <property type="evidence" value="ECO:0007669"/>
    <property type="project" value="TreeGrafter"/>
</dbReference>
<dbReference type="InterPro" id="IPR002586">
    <property type="entry name" value="CobQ/CobB/MinD/ParA_Nub-bd_dom"/>
</dbReference>
<dbReference type="Pfam" id="PF01656">
    <property type="entry name" value="CbiA"/>
    <property type="match status" value="1"/>
</dbReference>
<evidence type="ECO:0000259" key="2">
    <source>
        <dbReference type="Pfam" id="PF01656"/>
    </source>
</evidence>